<dbReference type="InterPro" id="IPR018060">
    <property type="entry name" value="HTH_AraC"/>
</dbReference>
<evidence type="ECO:0000313" key="7">
    <source>
        <dbReference type="Proteomes" id="UP000240527"/>
    </source>
</evidence>
<gene>
    <name evidence="6" type="ORF">B7G68_15670</name>
</gene>
<dbReference type="InterPro" id="IPR009057">
    <property type="entry name" value="Homeodomain-like_sf"/>
</dbReference>
<dbReference type="EMBL" id="CP027850">
    <property type="protein sequence ID" value="AVQ03158.1"/>
    <property type="molecule type" value="Genomic_DNA"/>
</dbReference>
<dbReference type="Gene3D" id="1.10.10.60">
    <property type="entry name" value="Homeodomain-like"/>
    <property type="match status" value="2"/>
</dbReference>
<evidence type="ECO:0000259" key="5">
    <source>
        <dbReference type="PROSITE" id="PS01124"/>
    </source>
</evidence>
<accession>A0ABN5IVQ8</accession>
<dbReference type="PANTHER" id="PTHR46796">
    <property type="entry name" value="HTH-TYPE TRANSCRIPTIONAL ACTIVATOR RHAS-RELATED"/>
    <property type="match status" value="1"/>
</dbReference>
<dbReference type="InterPro" id="IPR050204">
    <property type="entry name" value="AraC_XylS_family_regulators"/>
</dbReference>
<dbReference type="SUPFAM" id="SSF46689">
    <property type="entry name" value="Homeodomain-like"/>
    <property type="match status" value="2"/>
</dbReference>
<evidence type="ECO:0000256" key="3">
    <source>
        <dbReference type="ARBA" id="ARBA00023163"/>
    </source>
</evidence>
<evidence type="ECO:0000313" key="6">
    <source>
        <dbReference type="EMBL" id="AVQ03158.1"/>
    </source>
</evidence>
<dbReference type="PANTHER" id="PTHR46796:SF14">
    <property type="entry name" value="TRANSCRIPTIONAL REGULATORY PROTEIN"/>
    <property type="match status" value="1"/>
</dbReference>
<protein>
    <submittedName>
        <fullName evidence="6">AraC family transcriptional regulator</fullName>
    </submittedName>
</protein>
<keyword evidence="7" id="KW-1185">Reference proteome</keyword>
<evidence type="ECO:0000256" key="2">
    <source>
        <dbReference type="ARBA" id="ARBA00023125"/>
    </source>
</evidence>
<name>A0ABN5IVQ8_9CAUL</name>
<organism evidence="6 7">
    <name type="scientific">Caulobacter segnis</name>
    <dbReference type="NCBI Taxonomy" id="88688"/>
    <lineage>
        <taxon>Bacteria</taxon>
        <taxon>Pseudomonadati</taxon>
        <taxon>Pseudomonadota</taxon>
        <taxon>Alphaproteobacteria</taxon>
        <taxon>Caulobacterales</taxon>
        <taxon>Caulobacteraceae</taxon>
        <taxon>Caulobacter</taxon>
    </lineage>
</organism>
<dbReference type="Pfam" id="PF12833">
    <property type="entry name" value="HTH_18"/>
    <property type="match status" value="1"/>
</dbReference>
<feature type="region of interest" description="Disordered" evidence="4">
    <location>
        <begin position="1"/>
        <end position="25"/>
    </location>
</feature>
<dbReference type="SMART" id="SM00342">
    <property type="entry name" value="HTH_ARAC"/>
    <property type="match status" value="1"/>
</dbReference>
<evidence type="ECO:0000256" key="4">
    <source>
        <dbReference type="SAM" id="MobiDB-lite"/>
    </source>
</evidence>
<evidence type="ECO:0000256" key="1">
    <source>
        <dbReference type="ARBA" id="ARBA00023015"/>
    </source>
</evidence>
<reference evidence="6 7" key="1">
    <citation type="journal article" date="2015" name="Biotechnol. Bioeng.">
        <title>Genome sequence and phenotypic characterization of Caulobacter segnis.</title>
        <authorList>
            <person name="Patel S."/>
            <person name="Fletcher B."/>
            <person name="Scott D.C."/>
            <person name="Ely B."/>
        </authorList>
    </citation>
    <scope>NUCLEOTIDE SEQUENCE [LARGE SCALE GENOMIC DNA]</scope>
    <source>
        <strain evidence="6 7">TK0059</strain>
    </source>
</reference>
<dbReference type="RefSeq" id="WP_013080148.1">
    <property type="nucleotide sequence ID" value="NZ_CP027850.1"/>
</dbReference>
<proteinExistence type="predicted"/>
<dbReference type="Proteomes" id="UP000240527">
    <property type="component" value="Chromosome"/>
</dbReference>
<keyword evidence="1" id="KW-0805">Transcription regulation</keyword>
<feature type="domain" description="HTH araC/xylS-type" evidence="5">
    <location>
        <begin position="200"/>
        <end position="297"/>
    </location>
</feature>
<keyword evidence="3" id="KW-0804">Transcription</keyword>
<keyword evidence="2" id="KW-0238">DNA-binding</keyword>
<dbReference type="PRINTS" id="PR00032">
    <property type="entry name" value="HTHARAC"/>
</dbReference>
<sequence>MSKPPPSALLDPTDFPAPGTRSLRPRTRRSDLTITRFSRDALAAPQGFSVRDAEGFLVLLQLRDLPAHDFWIGGQHLPAPASAEGCVHIVDLAQRPIQMLAGPVDTLLIKIPRLVLSDLAEEIGAAPVETLAPTIDWLTIDPVLSAARASLLSALDAASTTSSQVVDHLGKALAGHIAHVYGGLRPHVFRTGELAPWQLKRAKSLLADNLRKEMSLPEVAEQCGLSVAHFSRAFKISTGEAPHAWLQARRLDLARELLKGDQSLAEIAVACGYADQSHFSRLFKRAVGHGPGTYRRHLNNALGGLKPPQAGAGSCEA</sequence>
<dbReference type="InterPro" id="IPR020449">
    <property type="entry name" value="Tscrpt_reg_AraC-type_HTH"/>
</dbReference>
<dbReference type="PROSITE" id="PS01124">
    <property type="entry name" value="HTH_ARAC_FAMILY_2"/>
    <property type="match status" value="1"/>
</dbReference>